<evidence type="ECO:0000256" key="1">
    <source>
        <dbReference type="ARBA" id="ARBA00006354"/>
    </source>
</evidence>
<keyword evidence="7" id="KW-1185">Reference proteome</keyword>
<name>A0A5C1YSU8_9PROT</name>
<dbReference type="InterPro" id="IPR020568">
    <property type="entry name" value="Ribosomal_Su5_D2-typ_SF"/>
</dbReference>
<dbReference type="Gene3D" id="3.40.50.300">
    <property type="entry name" value="P-loop containing nucleotide triphosphate hydrolases"/>
    <property type="match status" value="1"/>
</dbReference>
<dbReference type="RefSeq" id="WP_149279991.1">
    <property type="nucleotide sequence ID" value="NZ_CP043506.1"/>
</dbReference>
<dbReference type="PANTHER" id="PTHR32039:SF7">
    <property type="entry name" value="COMPETENCE PROTEIN COMM"/>
    <property type="match status" value="1"/>
</dbReference>
<evidence type="ECO:0000256" key="2">
    <source>
        <dbReference type="ARBA" id="ARBA00022741"/>
    </source>
</evidence>
<dbReference type="SUPFAM" id="SSF52540">
    <property type="entry name" value="P-loop containing nucleoside triphosphate hydrolases"/>
    <property type="match status" value="1"/>
</dbReference>
<feature type="domain" description="MCM C-terminal AAA(+) ATPase" evidence="5">
    <location>
        <begin position="297"/>
        <end position="392"/>
    </location>
</feature>
<dbReference type="EMBL" id="CP043506">
    <property type="protein sequence ID" value="QEO18329.1"/>
    <property type="molecule type" value="Genomic_DNA"/>
</dbReference>
<reference evidence="6 7" key="1">
    <citation type="submission" date="2019-09" db="EMBL/GenBank/DDBJ databases">
        <title>Genome sequencing of strain KACC 21233.</title>
        <authorList>
            <person name="Heo J."/>
            <person name="Kim S.-J."/>
            <person name="Kim J.-S."/>
            <person name="Hong S.-B."/>
            <person name="Kwon S.-W."/>
        </authorList>
    </citation>
    <scope>NUCLEOTIDE SEQUENCE [LARGE SCALE GENOMIC DNA]</scope>
    <source>
        <strain evidence="6 7">KACC 21233</strain>
    </source>
</reference>
<dbReference type="Pfam" id="PF13541">
    <property type="entry name" value="ChlI"/>
    <property type="match status" value="1"/>
</dbReference>
<dbReference type="AlphaFoldDB" id="A0A5C1YSU8"/>
<feature type="region of interest" description="Disordered" evidence="4">
    <location>
        <begin position="267"/>
        <end position="288"/>
    </location>
</feature>
<gene>
    <name evidence="6" type="ORF">FLP30_11900</name>
</gene>
<dbReference type="Pfam" id="PF13335">
    <property type="entry name" value="Mg_chelatase_C"/>
    <property type="match status" value="1"/>
</dbReference>
<evidence type="ECO:0000313" key="6">
    <source>
        <dbReference type="EMBL" id="QEO18329.1"/>
    </source>
</evidence>
<dbReference type="GO" id="GO:0003677">
    <property type="term" value="F:DNA binding"/>
    <property type="evidence" value="ECO:0007669"/>
    <property type="project" value="InterPro"/>
</dbReference>
<dbReference type="InterPro" id="IPR003593">
    <property type="entry name" value="AAA+_ATPase"/>
</dbReference>
<evidence type="ECO:0000256" key="3">
    <source>
        <dbReference type="ARBA" id="ARBA00022840"/>
    </source>
</evidence>
<keyword evidence="2" id="KW-0547">Nucleotide-binding</keyword>
<dbReference type="InterPro" id="IPR014721">
    <property type="entry name" value="Ribsml_uS5_D2-typ_fold_subgr"/>
</dbReference>
<proteinExistence type="inferred from homology"/>
<dbReference type="NCBIfam" id="TIGR00368">
    <property type="entry name" value="YifB family Mg chelatase-like AAA ATPase"/>
    <property type="match status" value="1"/>
</dbReference>
<evidence type="ECO:0000259" key="5">
    <source>
        <dbReference type="PROSITE" id="PS50051"/>
    </source>
</evidence>
<dbReference type="GO" id="GO:0005524">
    <property type="term" value="F:ATP binding"/>
    <property type="evidence" value="ECO:0007669"/>
    <property type="project" value="UniProtKB-KW"/>
</dbReference>
<sequence length="505" mass="52819">MTAETGMLNFRLRSFAFSGIEARPVWVEVQISTGLPAFLIVGLPDKAVAEARERVRAALTSIGLALPVKRILVNLVPADLPKEGAHFDLPIAMALLAAMGVIPAEEAARYAALGELSLDGRLNPVSGVLSAALEAAAMGMGLACPAGQGEEALCGGDIAILAAPDLLSLINHFNGLQVLTPPTFSPIASSAGMPSGPDLSDIKGMQTGRRALEIAAAGGHSLLLSGPPGAGKSMLAARLVGLLPDLSAVESLEVSRIYSAAGLLPGGRPLRRPPSREPHHSASLPALVGGGGKARPGEISLAHHGVLFLDELPEFSRAALEALRQPLETGRVSIARAAAHVTYPARFQLVAAMNPCRCGYIGDALRECRKAPRCAEDYMARISGPLLDRMDLHVAMQPYEPLSYMTEAEGESTQAVAARVATARHQQATRQGDVVNAVAALDSLQVSPAAQDMAQSVAARFRFSARGYTRLLRVARTIADLAAEAWVEPAHVAEAATFRVRGGGQ</sequence>
<organism evidence="6 7">
    <name type="scientific">Acetobacter vaccinii</name>
    <dbReference type="NCBI Taxonomy" id="2592655"/>
    <lineage>
        <taxon>Bacteria</taxon>
        <taxon>Pseudomonadati</taxon>
        <taxon>Pseudomonadota</taxon>
        <taxon>Alphaproteobacteria</taxon>
        <taxon>Acetobacterales</taxon>
        <taxon>Acetobacteraceae</taxon>
        <taxon>Acetobacter</taxon>
    </lineage>
</organism>
<dbReference type="InterPro" id="IPR000523">
    <property type="entry name" value="Mg_chelatse_chII-like_cat_dom"/>
</dbReference>
<dbReference type="PRINTS" id="PR01657">
    <property type="entry name" value="MCMFAMILY"/>
</dbReference>
<dbReference type="CDD" id="cd00009">
    <property type="entry name" value="AAA"/>
    <property type="match status" value="1"/>
</dbReference>
<dbReference type="OrthoDB" id="9813147at2"/>
<dbReference type="PANTHER" id="PTHR32039">
    <property type="entry name" value="MAGNESIUM-CHELATASE SUBUNIT CHLI"/>
    <property type="match status" value="1"/>
</dbReference>
<dbReference type="Gene3D" id="3.30.230.10">
    <property type="match status" value="1"/>
</dbReference>
<dbReference type="InterPro" id="IPR027417">
    <property type="entry name" value="P-loop_NTPase"/>
</dbReference>
<dbReference type="InterPro" id="IPR025158">
    <property type="entry name" value="Mg_chelat-rel_C"/>
</dbReference>
<comment type="similarity">
    <text evidence="1">Belongs to the Mg-chelatase subunits D/I family. ComM subfamily.</text>
</comment>
<dbReference type="InterPro" id="IPR004482">
    <property type="entry name" value="Mg_chelat-rel"/>
</dbReference>
<evidence type="ECO:0000256" key="4">
    <source>
        <dbReference type="SAM" id="MobiDB-lite"/>
    </source>
</evidence>
<dbReference type="InterPro" id="IPR045006">
    <property type="entry name" value="CHLI-like"/>
</dbReference>
<dbReference type="Pfam" id="PF01078">
    <property type="entry name" value="Mg_chelatase"/>
    <property type="match status" value="1"/>
</dbReference>
<dbReference type="PROSITE" id="PS50051">
    <property type="entry name" value="MCM_2"/>
    <property type="match status" value="1"/>
</dbReference>
<dbReference type="Proteomes" id="UP000324536">
    <property type="component" value="Chromosome"/>
</dbReference>
<dbReference type="InterPro" id="IPR001208">
    <property type="entry name" value="MCM_dom"/>
</dbReference>
<accession>A0A5C1YSU8</accession>
<dbReference type="KEGG" id="acek:FLP30_11900"/>
<dbReference type="SUPFAM" id="SSF54211">
    <property type="entry name" value="Ribosomal protein S5 domain 2-like"/>
    <property type="match status" value="1"/>
</dbReference>
<dbReference type="SMART" id="SM00382">
    <property type="entry name" value="AAA"/>
    <property type="match status" value="1"/>
</dbReference>
<keyword evidence="3" id="KW-0067">ATP-binding</keyword>
<evidence type="ECO:0000313" key="7">
    <source>
        <dbReference type="Proteomes" id="UP000324536"/>
    </source>
</evidence>
<protein>
    <submittedName>
        <fullName evidence="6">YifB family Mg chelatase-like AAA ATPase</fullName>
    </submittedName>
</protein>